<protein>
    <submittedName>
        <fullName evidence="2">Uncharacterized protein</fullName>
    </submittedName>
</protein>
<dbReference type="GeneID" id="25304350"/>
<accession>A0A0D2HB88</accession>
<dbReference type="OrthoDB" id="4152166at2759"/>
<keyword evidence="3" id="KW-1185">Reference proteome</keyword>
<proteinExistence type="predicted"/>
<evidence type="ECO:0000313" key="3">
    <source>
        <dbReference type="Proteomes" id="UP000053029"/>
    </source>
</evidence>
<dbReference type="VEuPathDB" id="FungiDB:Z517_04860"/>
<feature type="region of interest" description="Disordered" evidence="1">
    <location>
        <begin position="142"/>
        <end position="180"/>
    </location>
</feature>
<feature type="compositionally biased region" description="Basic and acidic residues" evidence="1">
    <location>
        <begin position="166"/>
        <end position="179"/>
    </location>
</feature>
<evidence type="ECO:0000313" key="2">
    <source>
        <dbReference type="EMBL" id="KIW81834.1"/>
    </source>
</evidence>
<sequence>MASFPPTVTITAQSLDNSSAASDNVNHTRLSLEAWMSLFTTAGHHSFLHKLYNQEARSWYYILHYQGDLPLSALSEEGRHLLVMIRSERLVVEKRVGQGERLAEMRLEIWPTSAKSMTSCHYRCLWRVPVAVLKSLEEVAESDSPKDSGYKSDATLDSARENLTQEVKENRQWKGKRPEAWSMQERWNRRELAQEGEQGRGEDELRGLAKGDPVGNAGVSYLMRTLPSSFHAILWNRPSVTGASYSRCTKSTPECHIQLGLERDAAMAAGTTGAWRNFGKLGGLEAGVMSIRRELQVLQMLEDVVVRRPFQHNNLEETLWSYAQQM</sequence>
<dbReference type="RefSeq" id="XP_013285642.1">
    <property type="nucleotide sequence ID" value="XM_013430188.1"/>
</dbReference>
<name>A0A0D2HB88_9EURO</name>
<dbReference type="AlphaFoldDB" id="A0A0D2HB88"/>
<organism evidence="2 3">
    <name type="scientific">Fonsecaea pedrosoi CBS 271.37</name>
    <dbReference type="NCBI Taxonomy" id="1442368"/>
    <lineage>
        <taxon>Eukaryota</taxon>
        <taxon>Fungi</taxon>
        <taxon>Dikarya</taxon>
        <taxon>Ascomycota</taxon>
        <taxon>Pezizomycotina</taxon>
        <taxon>Eurotiomycetes</taxon>
        <taxon>Chaetothyriomycetidae</taxon>
        <taxon>Chaetothyriales</taxon>
        <taxon>Herpotrichiellaceae</taxon>
        <taxon>Fonsecaea</taxon>
    </lineage>
</organism>
<gene>
    <name evidence="2" type="ORF">Z517_04860</name>
</gene>
<dbReference type="Proteomes" id="UP000053029">
    <property type="component" value="Unassembled WGS sequence"/>
</dbReference>
<dbReference type="HOGENOM" id="CLU_852682_0_0_1"/>
<dbReference type="EMBL" id="KN846971">
    <property type="protein sequence ID" value="KIW81834.1"/>
    <property type="molecule type" value="Genomic_DNA"/>
</dbReference>
<evidence type="ECO:0000256" key="1">
    <source>
        <dbReference type="SAM" id="MobiDB-lite"/>
    </source>
</evidence>
<reference evidence="2 3" key="1">
    <citation type="submission" date="2015-01" db="EMBL/GenBank/DDBJ databases">
        <title>The Genome Sequence of Fonsecaea pedrosoi CBS 271.37.</title>
        <authorList>
            <consortium name="The Broad Institute Genomics Platform"/>
            <person name="Cuomo C."/>
            <person name="de Hoog S."/>
            <person name="Gorbushina A."/>
            <person name="Stielow B."/>
            <person name="Teixiera M."/>
            <person name="Abouelleil A."/>
            <person name="Chapman S.B."/>
            <person name="Priest M."/>
            <person name="Young S.K."/>
            <person name="Wortman J."/>
            <person name="Nusbaum C."/>
            <person name="Birren B."/>
        </authorList>
    </citation>
    <scope>NUCLEOTIDE SEQUENCE [LARGE SCALE GENOMIC DNA]</scope>
    <source>
        <strain evidence="2 3">CBS 271.37</strain>
    </source>
</reference>